<dbReference type="InterPro" id="IPR001763">
    <property type="entry name" value="Rhodanese-like_dom"/>
</dbReference>
<accession>A0AAP3UY03</accession>
<protein>
    <submittedName>
        <fullName evidence="3">Rhodanese-like domain-containing protein</fullName>
    </submittedName>
</protein>
<keyword evidence="1" id="KW-0472">Membrane</keyword>
<name>A0AAP3UY03_9PROT</name>
<feature type="transmembrane region" description="Helical" evidence="1">
    <location>
        <begin position="150"/>
        <end position="171"/>
    </location>
</feature>
<dbReference type="Pfam" id="PF11127">
    <property type="entry name" value="YgaP-like_TM"/>
    <property type="match status" value="1"/>
</dbReference>
<organism evidence="3 4">
    <name type="scientific">Marinimicrococcus flavescens</name>
    <dbReference type="NCBI Taxonomy" id="3031815"/>
    <lineage>
        <taxon>Bacteria</taxon>
        <taxon>Pseudomonadati</taxon>
        <taxon>Pseudomonadota</taxon>
        <taxon>Alphaproteobacteria</taxon>
        <taxon>Geminicoccales</taxon>
        <taxon>Geminicoccaceae</taxon>
        <taxon>Marinimicrococcus</taxon>
    </lineage>
</organism>
<proteinExistence type="predicted"/>
<dbReference type="PANTHER" id="PTHR43031:SF1">
    <property type="entry name" value="PYRIDINE NUCLEOTIDE-DISULPHIDE OXIDOREDUCTASE"/>
    <property type="match status" value="1"/>
</dbReference>
<keyword evidence="1" id="KW-1133">Transmembrane helix</keyword>
<dbReference type="RefSeq" id="WP_327787492.1">
    <property type="nucleotide sequence ID" value="NZ_JARGEQ010000008.1"/>
</dbReference>
<evidence type="ECO:0000259" key="2">
    <source>
        <dbReference type="PROSITE" id="PS50206"/>
    </source>
</evidence>
<dbReference type="Gene3D" id="6.10.140.1340">
    <property type="match status" value="1"/>
</dbReference>
<sequence length="185" mass="19514">MAERGEGTLREVDPATLRAWLEAGEVRLVDVRARDEYRRERIAGAVSVPPGELEARPQTAPADQRLVLMCSSGARSRQAGERLLAAGAGELCHLAGGLQAWKRAGLPVEGDAGAPLPLMRQVQIAAGSLALSGFLLGVLVSPWWHALSGFVGAGLLVAGITGFCGMARLLAVMPWNRASRRQATA</sequence>
<feature type="domain" description="Rhodanese" evidence="2">
    <location>
        <begin position="22"/>
        <end position="110"/>
    </location>
</feature>
<dbReference type="InterPro" id="IPR036873">
    <property type="entry name" value="Rhodanese-like_dom_sf"/>
</dbReference>
<evidence type="ECO:0000256" key="1">
    <source>
        <dbReference type="SAM" id="Phobius"/>
    </source>
</evidence>
<keyword evidence="1" id="KW-0812">Transmembrane</keyword>
<comment type="caution">
    <text evidence="3">The sequence shown here is derived from an EMBL/GenBank/DDBJ whole genome shotgun (WGS) entry which is preliminary data.</text>
</comment>
<dbReference type="PROSITE" id="PS50206">
    <property type="entry name" value="RHODANESE_3"/>
    <property type="match status" value="1"/>
</dbReference>
<dbReference type="SUPFAM" id="SSF52821">
    <property type="entry name" value="Rhodanese/Cell cycle control phosphatase"/>
    <property type="match status" value="1"/>
</dbReference>
<dbReference type="SMART" id="SM00450">
    <property type="entry name" value="RHOD"/>
    <property type="match status" value="1"/>
</dbReference>
<dbReference type="Gene3D" id="3.40.250.10">
    <property type="entry name" value="Rhodanese-like domain"/>
    <property type="match status" value="1"/>
</dbReference>
<dbReference type="AlphaFoldDB" id="A0AAP3UY03"/>
<dbReference type="PANTHER" id="PTHR43031">
    <property type="entry name" value="FAD-DEPENDENT OXIDOREDUCTASE"/>
    <property type="match status" value="1"/>
</dbReference>
<gene>
    <name evidence="3" type="ORF">PZ740_01625</name>
</gene>
<dbReference type="InterPro" id="IPR021309">
    <property type="entry name" value="YgaP-like_TM"/>
</dbReference>
<dbReference type="Pfam" id="PF00581">
    <property type="entry name" value="Rhodanese"/>
    <property type="match status" value="1"/>
</dbReference>
<dbReference type="Proteomes" id="UP001301140">
    <property type="component" value="Unassembled WGS sequence"/>
</dbReference>
<dbReference type="EMBL" id="JARGEQ010000008">
    <property type="protein sequence ID" value="MDF1585081.1"/>
    <property type="molecule type" value="Genomic_DNA"/>
</dbReference>
<evidence type="ECO:0000313" key="4">
    <source>
        <dbReference type="Proteomes" id="UP001301140"/>
    </source>
</evidence>
<reference evidence="3 4" key="1">
    <citation type="submission" date="2023-03" db="EMBL/GenBank/DDBJ databases">
        <title>YIM 152171 draft genome.</title>
        <authorList>
            <person name="Yang Z."/>
        </authorList>
    </citation>
    <scope>NUCLEOTIDE SEQUENCE [LARGE SCALE GENOMIC DNA]</scope>
    <source>
        <strain evidence="3 4">YIM 152171</strain>
    </source>
</reference>
<keyword evidence="4" id="KW-1185">Reference proteome</keyword>
<dbReference type="InterPro" id="IPR050229">
    <property type="entry name" value="GlpE_sulfurtransferase"/>
</dbReference>
<evidence type="ECO:0000313" key="3">
    <source>
        <dbReference type="EMBL" id="MDF1585081.1"/>
    </source>
</evidence>
<dbReference type="CDD" id="cd00158">
    <property type="entry name" value="RHOD"/>
    <property type="match status" value="1"/>
</dbReference>
<feature type="transmembrane region" description="Helical" evidence="1">
    <location>
        <begin position="124"/>
        <end position="144"/>
    </location>
</feature>